<dbReference type="GO" id="GO:0009228">
    <property type="term" value="P:thiamine biosynthetic process"/>
    <property type="evidence" value="ECO:0007669"/>
    <property type="project" value="InterPro"/>
</dbReference>
<sequence length="507" mass="54621">MNRRILVIAGSDSSGGAGLEADQKTIAAHGCYAMTATTALTAQNTMGVRAIHETPPDFLRQQIAACVEDIGVDIVKTGMVASEAAINVICDALQSLPTVSAVIDPVMVATTGSKLLPESAVKILVSRMLPLATILTPNVPEAQALLAVAGKQAPGIENIDSLVELARLVQGLGPKYVLLKGGHAPLTEGLVTARTDSEREIVTDILVGGDEPLIIRSLYSTSNNTHGTGCSLASAIASNLALGKGVPEAVKAACRFVEVGIKTSQNIGKGSGPINHFHSTYSLPFAPGYFIDYILERADVREPWAQHVQHDFVMQLARGSLDKARFNHYLVQDYLFLIQFARANALAAYKAKTLADIQQAVNAVADIQRETALHITFCEEYGLSKSDIERAEESQACTAYTRYVLDVGHSEDWLALQIALLPCLLGYGVIATRLIAHPDTVQEANQYYQWIEQYAGPDYQDAVRQGRALIEEHATKLSPSRVEELVAIFIHATKMEIGFWEMGSGGI</sequence>
<dbReference type="Gene3D" id="1.20.910.10">
    <property type="entry name" value="Heme oxygenase-like"/>
    <property type="match status" value="1"/>
</dbReference>
<dbReference type="InterPro" id="IPR004399">
    <property type="entry name" value="HMP/HMP-P_kinase_dom"/>
</dbReference>
<dbReference type="InterPro" id="IPR013749">
    <property type="entry name" value="PM/HMP-P_kinase-1"/>
</dbReference>
<dbReference type="GO" id="GO:0008902">
    <property type="term" value="F:hydroxymethylpyrimidine kinase activity"/>
    <property type="evidence" value="ECO:0007669"/>
    <property type="project" value="TreeGrafter"/>
</dbReference>
<dbReference type="GO" id="GO:0008972">
    <property type="term" value="F:phosphomethylpyrimidine kinase activity"/>
    <property type="evidence" value="ECO:0007669"/>
    <property type="project" value="InterPro"/>
</dbReference>
<dbReference type="SUPFAM" id="SSF48613">
    <property type="entry name" value="Heme oxygenase-like"/>
    <property type="match status" value="1"/>
</dbReference>
<dbReference type="GO" id="GO:0005829">
    <property type="term" value="C:cytosol"/>
    <property type="evidence" value="ECO:0007669"/>
    <property type="project" value="TreeGrafter"/>
</dbReference>
<dbReference type="Proteomes" id="UP000504638">
    <property type="component" value="Unplaced"/>
</dbReference>
<name>A0A6G1G4Y6_9PEZI</name>
<dbReference type="OrthoDB" id="10028886at2759"/>
<dbReference type="EMBL" id="ML975156">
    <property type="protein sequence ID" value="KAF1812986.1"/>
    <property type="molecule type" value="Genomic_DNA"/>
</dbReference>
<dbReference type="GO" id="GO:0050334">
    <property type="term" value="F:thiaminase activity"/>
    <property type="evidence" value="ECO:0007669"/>
    <property type="project" value="InterPro"/>
</dbReference>
<dbReference type="InterPro" id="IPR016084">
    <property type="entry name" value="Haem_Oase-like_multi-hlx"/>
</dbReference>
<reference evidence="5" key="3">
    <citation type="submission" date="2025-04" db="UniProtKB">
        <authorList>
            <consortium name="RefSeq"/>
        </authorList>
    </citation>
    <scope>IDENTIFICATION</scope>
    <source>
        <strain evidence="5">CBS 781.70</strain>
    </source>
</reference>
<dbReference type="FunFam" id="3.40.1190.20:FF:000034">
    <property type="entry name" value="Putative hydroxymethylpyrimidine/ phosphomethylpyrimidine kinase 2"/>
    <property type="match status" value="1"/>
</dbReference>
<dbReference type="Pfam" id="PF08543">
    <property type="entry name" value="Phos_pyr_kin"/>
    <property type="match status" value="1"/>
</dbReference>
<dbReference type="SUPFAM" id="SSF53613">
    <property type="entry name" value="Ribokinase-like"/>
    <property type="match status" value="1"/>
</dbReference>
<dbReference type="InterPro" id="IPR004305">
    <property type="entry name" value="Thiaminase-2/PQQC"/>
</dbReference>
<dbReference type="GeneID" id="54419962"/>
<proteinExistence type="predicted"/>
<dbReference type="FunFam" id="1.20.910.10:FF:000003">
    <property type="entry name" value="Hydroxymethylpyrimidine/phosphomethylpyrimidine kinase THI20"/>
    <property type="match status" value="1"/>
</dbReference>
<dbReference type="RefSeq" id="XP_033534617.1">
    <property type="nucleotide sequence ID" value="XM_033679392.1"/>
</dbReference>
<dbReference type="PANTHER" id="PTHR20858:SF17">
    <property type="entry name" value="HYDROXYMETHYLPYRIMIDINE_PHOSPHOMETHYLPYRIMIDINE KINASE THI20-RELATED"/>
    <property type="match status" value="1"/>
</dbReference>
<accession>A0A6G1G4Y6</accession>
<dbReference type="NCBIfam" id="TIGR00097">
    <property type="entry name" value="HMP-P_kinase"/>
    <property type="match status" value="1"/>
</dbReference>
<dbReference type="NCBIfam" id="TIGR04306">
    <property type="entry name" value="salvage_TenA"/>
    <property type="match status" value="1"/>
</dbReference>
<dbReference type="Pfam" id="PF03070">
    <property type="entry name" value="TENA_THI-4"/>
    <property type="match status" value="1"/>
</dbReference>
<evidence type="ECO:0000313" key="4">
    <source>
        <dbReference type="Proteomes" id="UP000504638"/>
    </source>
</evidence>
<reference evidence="3 5" key="1">
    <citation type="submission" date="2020-01" db="EMBL/GenBank/DDBJ databases">
        <authorList>
            <consortium name="DOE Joint Genome Institute"/>
            <person name="Haridas S."/>
            <person name="Albert R."/>
            <person name="Binder M."/>
            <person name="Bloem J."/>
            <person name="Labutti K."/>
            <person name="Salamov A."/>
            <person name="Andreopoulos B."/>
            <person name="Baker S.E."/>
            <person name="Barry K."/>
            <person name="Bills G."/>
            <person name="Bluhm B.H."/>
            <person name="Cannon C."/>
            <person name="Castanera R."/>
            <person name="Culley D.E."/>
            <person name="Daum C."/>
            <person name="Ezra D."/>
            <person name="Gonzalez J.B."/>
            <person name="Henrissat B."/>
            <person name="Kuo A."/>
            <person name="Liang C."/>
            <person name="Lipzen A."/>
            <person name="Lutzoni F."/>
            <person name="Magnuson J."/>
            <person name="Mondo S."/>
            <person name="Nolan M."/>
            <person name="Ohm R."/>
            <person name="Pangilinan J."/>
            <person name="Park H.-J."/>
            <person name="Ramirez L."/>
            <person name="Alfaro M."/>
            <person name="Sun H."/>
            <person name="Tritt A."/>
            <person name="Yoshinaga Y."/>
            <person name="Zwiers L.-H."/>
            <person name="Turgeon B.G."/>
            <person name="Goodwin S.B."/>
            <person name="Spatafora J.W."/>
            <person name="Crous P.W."/>
            <person name="Grigoriev I.V."/>
        </authorList>
    </citation>
    <scope>NUCLEOTIDE SEQUENCE</scope>
    <source>
        <strain evidence="3 5">CBS 781.70</strain>
    </source>
</reference>
<protein>
    <submittedName>
        <fullName evidence="3 5">Thiamine biosynthesis protein-like protein (Thi-4)</fullName>
    </submittedName>
</protein>
<keyword evidence="4" id="KW-1185">Reference proteome</keyword>
<gene>
    <name evidence="3 5" type="ORF">P152DRAFT_458157</name>
</gene>
<feature type="domain" description="Pyridoxamine kinase/Phosphomethylpyrimidine kinase" evidence="2">
    <location>
        <begin position="12"/>
        <end position="275"/>
    </location>
</feature>
<reference evidence="5" key="2">
    <citation type="submission" date="2020-04" db="EMBL/GenBank/DDBJ databases">
        <authorList>
            <consortium name="NCBI Genome Project"/>
        </authorList>
    </citation>
    <scope>NUCLEOTIDE SEQUENCE</scope>
    <source>
        <strain evidence="5">CBS 781.70</strain>
    </source>
</reference>
<evidence type="ECO:0000259" key="1">
    <source>
        <dbReference type="Pfam" id="PF03070"/>
    </source>
</evidence>
<evidence type="ECO:0000313" key="3">
    <source>
        <dbReference type="EMBL" id="KAF1812986.1"/>
    </source>
</evidence>
<evidence type="ECO:0000313" key="5">
    <source>
        <dbReference type="RefSeq" id="XP_033534617.1"/>
    </source>
</evidence>
<dbReference type="CDD" id="cd19367">
    <property type="entry name" value="TenA_C_ScTHI20-like"/>
    <property type="match status" value="1"/>
</dbReference>
<dbReference type="Gene3D" id="3.40.1190.20">
    <property type="match status" value="1"/>
</dbReference>
<evidence type="ECO:0000259" key="2">
    <source>
        <dbReference type="Pfam" id="PF08543"/>
    </source>
</evidence>
<dbReference type="CDD" id="cd01169">
    <property type="entry name" value="HMPP_kinase"/>
    <property type="match status" value="1"/>
</dbReference>
<dbReference type="InterPro" id="IPR029056">
    <property type="entry name" value="Ribokinase-like"/>
</dbReference>
<dbReference type="InterPro" id="IPR027574">
    <property type="entry name" value="Thiaminase_II"/>
</dbReference>
<feature type="domain" description="Thiaminase-2/PQQC" evidence="1">
    <location>
        <begin position="298"/>
        <end position="503"/>
    </location>
</feature>
<dbReference type="PANTHER" id="PTHR20858">
    <property type="entry name" value="PHOSPHOMETHYLPYRIMIDINE KINASE"/>
    <property type="match status" value="1"/>
</dbReference>
<dbReference type="AlphaFoldDB" id="A0A6G1G4Y6"/>
<organism evidence="3">
    <name type="scientific">Eremomyces bilateralis CBS 781.70</name>
    <dbReference type="NCBI Taxonomy" id="1392243"/>
    <lineage>
        <taxon>Eukaryota</taxon>
        <taxon>Fungi</taxon>
        <taxon>Dikarya</taxon>
        <taxon>Ascomycota</taxon>
        <taxon>Pezizomycotina</taxon>
        <taxon>Dothideomycetes</taxon>
        <taxon>Dothideomycetes incertae sedis</taxon>
        <taxon>Eremomycetales</taxon>
        <taxon>Eremomycetaceae</taxon>
        <taxon>Eremomyces</taxon>
    </lineage>
</organism>